<gene>
    <name evidence="1" type="ORF">Rifp1Sym_al00120</name>
</gene>
<reference evidence="1" key="1">
    <citation type="journal article" date="2011" name="ISME J.">
        <title>The endosymbionts of the deep-sea tubeworms Riftia pachyptila and Tevnia jerichonana share an identical physiology as revealed by proteogenomic analyses.</title>
        <authorList>
            <person name="Gardebrecht A."/>
            <person name="Markert S."/>
            <person name="Felbeck H."/>
            <person name="Thuermer A."/>
            <person name="Albrecht D."/>
            <person name="Wollherr A."/>
            <person name="Kabisch J."/>
            <person name="Lehmann R."/>
            <person name="Daniel R."/>
            <person name="Liesegang H."/>
            <person name="Hecker M."/>
            <person name="Sievert S.M."/>
            <person name="Schweder T."/>
        </authorList>
    </citation>
    <scope>NUCLEOTIDE SEQUENCE [LARGE SCALE GENOMIC DNA]</scope>
</reference>
<accession>G2DAP6</accession>
<dbReference type="Proteomes" id="UP000004491">
    <property type="component" value="Unassembled WGS sequence"/>
</dbReference>
<proteinExistence type="predicted"/>
<dbReference type="AlphaFoldDB" id="G2DAP6"/>
<keyword evidence="2" id="KW-1185">Reference proteome</keyword>
<dbReference type="EMBL" id="AFOC01000012">
    <property type="protein sequence ID" value="EGV52293.1"/>
    <property type="molecule type" value="Genomic_DNA"/>
</dbReference>
<evidence type="ECO:0000313" key="2">
    <source>
        <dbReference type="Proteomes" id="UP000004491"/>
    </source>
</evidence>
<sequence length="64" mass="7323">MHRALLVLKTDWEDIEENQQLVLENFQMLEAASQALMAILDQLTDEKKRYESVAEAAGGEVELF</sequence>
<organism evidence="1 2">
    <name type="scientific">endosymbiont of Riftia pachyptila</name>
    <name type="common">vent Ph05</name>
    <dbReference type="NCBI Taxonomy" id="1048808"/>
    <lineage>
        <taxon>Bacteria</taxon>
        <taxon>Pseudomonadati</taxon>
        <taxon>Pseudomonadota</taxon>
        <taxon>Gammaproteobacteria</taxon>
        <taxon>sulfur-oxidizing symbionts</taxon>
    </lineage>
</organism>
<evidence type="ECO:0000313" key="1">
    <source>
        <dbReference type="EMBL" id="EGV52293.1"/>
    </source>
</evidence>
<name>G2DAP6_9GAMM</name>
<protein>
    <submittedName>
        <fullName evidence="1">Uncharacterized protein</fullName>
    </submittedName>
</protein>
<comment type="caution">
    <text evidence="1">The sequence shown here is derived from an EMBL/GenBank/DDBJ whole genome shotgun (WGS) entry which is preliminary data.</text>
</comment>